<dbReference type="Pfam" id="PF00440">
    <property type="entry name" value="TetR_N"/>
    <property type="match status" value="1"/>
</dbReference>
<gene>
    <name evidence="4" type="ORF">M1E25_13165</name>
</gene>
<dbReference type="InterPro" id="IPR001647">
    <property type="entry name" value="HTH_TetR"/>
</dbReference>
<dbReference type="Proteomes" id="UP001167160">
    <property type="component" value="Unassembled WGS sequence"/>
</dbReference>
<feature type="domain" description="HTH tetR-type" evidence="3">
    <location>
        <begin position="1"/>
        <end position="56"/>
    </location>
</feature>
<evidence type="ECO:0000313" key="4">
    <source>
        <dbReference type="EMBL" id="MCM2578295.1"/>
    </source>
</evidence>
<sequence length="219" mass="25070">MILATAMRLFEERGYDRTTMRAIAQEAGVSVGNAYYYFGSKEHLIQGFYDGMSRDHTVVARAELTGTSDFGERLHIAFTTWLRCAAPYHEFAAQFFRNAADPDSPLSPFSEESHPARSLSVALYRDVLMESDLGPRIDEELADLLPEILWLHQMAIVLYWVFDRTPGCERTRQFVDRCTPMVARLVSLSRYRIFRPVVRDAKDLIRDFIVPAVARSPKP</sequence>
<dbReference type="PROSITE" id="PS50977">
    <property type="entry name" value="HTH_TETR_2"/>
    <property type="match status" value="1"/>
</dbReference>
<dbReference type="PANTHER" id="PTHR30055:SF146">
    <property type="entry name" value="HTH-TYPE TRANSCRIPTIONAL DUAL REGULATOR CECR"/>
    <property type="match status" value="1"/>
</dbReference>
<dbReference type="InterPro" id="IPR050109">
    <property type="entry name" value="HTH-type_TetR-like_transc_reg"/>
</dbReference>
<dbReference type="InterPro" id="IPR023772">
    <property type="entry name" value="DNA-bd_HTH_TetR-type_CS"/>
</dbReference>
<keyword evidence="5" id="KW-1185">Reference proteome</keyword>
<evidence type="ECO:0000313" key="5">
    <source>
        <dbReference type="Proteomes" id="UP001167160"/>
    </source>
</evidence>
<dbReference type="InterPro" id="IPR036271">
    <property type="entry name" value="Tet_transcr_reg_TetR-rel_C_sf"/>
</dbReference>
<dbReference type="SUPFAM" id="SSF48498">
    <property type="entry name" value="Tetracyclin repressor-like, C-terminal domain"/>
    <property type="match status" value="1"/>
</dbReference>
<reference evidence="4" key="1">
    <citation type="journal article" date="2023" name="Int. J. Syst. Evol. Microbiol.">
        <title>Streptomyces meridianus sp. nov. isolated from brackish water of the Tagus estuary in Alcochete, Portugal.</title>
        <authorList>
            <person name="Santos J.D.N."/>
            <person name="Klimek D."/>
            <person name="Calusinska M."/>
            <person name="Lobo Da Cunha A."/>
            <person name="Catita J."/>
            <person name="Goncalves H."/>
            <person name="Gonzalez I."/>
            <person name="Reyes F."/>
            <person name="Lage O.M."/>
        </authorList>
    </citation>
    <scope>NUCLEOTIDE SEQUENCE</scope>
    <source>
        <strain evidence="4">MTZ3.1</strain>
    </source>
</reference>
<dbReference type="PRINTS" id="PR00455">
    <property type="entry name" value="HTHTETR"/>
</dbReference>
<keyword evidence="1 2" id="KW-0238">DNA-binding</keyword>
<name>A0ABT0X7M6_9ACTN</name>
<dbReference type="Pfam" id="PF17931">
    <property type="entry name" value="TetR_C_23"/>
    <property type="match status" value="1"/>
</dbReference>
<evidence type="ECO:0000256" key="2">
    <source>
        <dbReference type="PROSITE-ProRule" id="PRU00335"/>
    </source>
</evidence>
<feature type="DNA-binding region" description="H-T-H motif" evidence="2">
    <location>
        <begin position="19"/>
        <end position="38"/>
    </location>
</feature>
<evidence type="ECO:0000256" key="1">
    <source>
        <dbReference type="ARBA" id="ARBA00023125"/>
    </source>
</evidence>
<accession>A0ABT0X7M6</accession>
<dbReference type="SUPFAM" id="SSF46689">
    <property type="entry name" value="Homeodomain-like"/>
    <property type="match status" value="1"/>
</dbReference>
<comment type="caution">
    <text evidence="4">The sequence shown here is derived from an EMBL/GenBank/DDBJ whole genome shotgun (WGS) entry which is preliminary data.</text>
</comment>
<evidence type="ECO:0000259" key="3">
    <source>
        <dbReference type="PROSITE" id="PS50977"/>
    </source>
</evidence>
<protein>
    <submittedName>
        <fullName evidence="4">TetR family transcriptional regulator</fullName>
    </submittedName>
</protein>
<dbReference type="EMBL" id="JAMQGM010000028">
    <property type="protein sequence ID" value="MCM2578295.1"/>
    <property type="molecule type" value="Genomic_DNA"/>
</dbReference>
<dbReference type="InterPro" id="IPR009057">
    <property type="entry name" value="Homeodomain-like_sf"/>
</dbReference>
<dbReference type="Gene3D" id="1.10.357.10">
    <property type="entry name" value="Tetracycline Repressor, domain 2"/>
    <property type="match status" value="1"/>
</dbReference>
<organism evidence="4 5">
    <name type="scientific">Streptomyces meridianus</name>
    <dbReference type="NCBI Taxonomy" id="2938945"/>
    <lineage>
        <taxon>Bacteria</taxon>
        <taxon>Bacillati</taxon>
        <taxon>Actinomycetota</taxon>
        <taxon>Actinomycetes</taxon>
        <taxon>Kitasatosporales</taxon>
        <taxon>Streptomycetaceae</taxon>
        <taxon>Streptomyces</taxon>
    </lineage>
</organism>
<dbReference type="PROSITE" id="PS01081">
    <property type="entry name" value="HTH_TETR_1"/>
    <property type="match status" value="1"/>
</dbReference>
<dbReference type="InterPro" id="IPR041673">
    <property type="entry name" value="TetR_C_23"/>
</dbReference>
<proteinExistence type="predicted"/>
<dbReference type="PANTHER" id="PTHR30055">
    <property type="entry name" value="HTH-TYPE TRANSCRIPTIONAL REGULATOR RUTR"/>
    <property type="match status" value="1"/>
</dbReference>